<accession>A0A7Y9J961</accession>
<evidence type="ECO:0000313" key="3">
    <source>
        <dbReference type="EMBL" id="NYD39998.1"/>
    </source>
</evidence>
<keyword evidence="2" id="KW-0812">Transmembrane</keyword>
<evidence type="ECO:0000313" key="4">
    <source>
        <dbReference type="Proteomes" id="UP000535511"/>
    </source>
</evidence>
<sequence length="249" mass="25590">MTHRPSARAREVRRLLADARHTEPMPVDVASRLDAVIADLAGQQEVPPPAAEVTDLAARRRRRATTLLVAAAAVVAIGVGVDRLAPFSSSGGSSQDSAASGAASGPSGQHPGQPSHGASGDGTGPQSYAHAPSKSAGSGAGATEGRHPATIPDLPPVRVRSDHFPVDATRARRAAMSQTGATAGDRNGASRPAFDCQPADWGRGRVVPVRYDGLPAVLVLRPATGDSQVVDLFRCGTTDLLRTTTLPAR</sequence>
<dbReference type="AlphaFoldDB" id="A0A7Y9J961"/>
<keyword evidence="4" id="KW-1185">Reference proteome</keyword>
<feature type="compositionally biased region" description="Low complexity" evidence="1">
    <location>
        <begin position="87"/>
        <end position="109"/>
    </location>
</feature>
<keyword evidence="2" id="KW-1133">Transmembrane helix</keyword>
<protein>
    <submittedName>
        <fullName evidence="3">Uncharacterized protein</fullName>
    </submittedName>
</protein>
<feature type="region of interest" description="Disordered" evidence="1">
    <location>
        <begin position="87"/>
        <end position="160"/>
    </location>
</feature>
<name>A0A7Y9J961_9ACTN</name>
<dbReference type="RefSeq" id="WP_179661943.1">
    <property type="nucleotide sequence ID" value="NZ_JACCBG010000001.1"/>
</dbReference>
<keyword evidence="2" id="KW-0472">Membrane</keyword>
<feature type="transmembrane region" description="Helical" evidence="2">
    <location>
        <begin position="64"/>
        <end position="81"/>
    </location>
</feature>
<evidence type="ECO:0000256" key="1">
    <source>
        <dbReference type="SAM" id="MobiDB-lite"/>
    </source>
</evidence>
<reference evidence="3 4" key="1">
    <citation type="submission" date="2020-07" db="EMBL/GenBank/DDBJ databases">
        <title>Sequencing the genomes of 1000 actinobacteria strains.</title>
        <authorList>
            <person name="Klenk H.-P."/>
        </authorList>
    </citation>
    <scope>NUCLEOTIDE SEQUENCE [LARGE SCALE GENOMIC DNA]</scope>
    <source>
        <strain evidence="3 4">DSM 21350</strain>
    </source>
</reference>
<comment type="caution">
    <text evidence="3">The sequence shown here is derived from an EMBL/GenBank/DDBJ whole genome shotgun (WGS) entry which is preliminary data.</text>
</comment>
<evidence type="ECO:0000256" key="2">
    <source>
        <dbReference type="SAM" id="Phobius"/>
    </source>
</evidence>
<dbReference type="Proteomes" id="UP000535511">
    <property type="component" value="Unassembled WGS sequence"/>
</dbReference>
<proteinExistence type="predicted"/>
<gene>
    <name evidence="3" type="ORF">BJZ21_000081</name>
</gene>
<organism evidence="3 4">
    <name type="scientific">Nocardioides panaciterrulae</name>
    <dbReference type="NCBI Taxonomy" id="661492"/>
    <lineage>
        <taxon>Bacteria</taxon>
        <taxon>Bacillati</taxon>
        <taxon>Actinomycetota</taxon>
        <taxon>Actinomycetes</taxon>
        <taxon>Propionibacteriales</taxon>
        <taxon>Nocardioidaceae</taxon>
        <taxon>Nocardioides</taxon>
    </lineage>
</organism>
<dbReference type="EMBL" id="JACCBG010000001">
    <property type="protein sequence ID" value="NYD39998.1"/>
    <property type="molecule type" value="Genomic_DNA"/>
</dbReference>